<evidence type="ECO:0000256" key="2">
    <source>
        <dbReference type="ARBA" id="ARBA00011915"/>
    </source>
</evidence>
<dbReference type="PANTHER" id="PTHR43176:SF3">
    <property type="entry name" value="3-HYDROXYISOBUTYRYL-COA HYDROLASE, MITOCHONDRIAL"/>
    <property type="match status" value="1"/>
</dbReference>
<dbReference type="Proteomes" id="UP000183900">
    <property type="component" value="Unassembled WGS sequence"/>
</dbReference>
<evidence type="ECO:0000256" key="3">
    <source>
        <dbReference type="ARBA" id="ARBA00022801"/>
    </source>
</evidence>
<feature type="domain" description="Enoyl-CoA hydratase/isomerase" evidence="4">
    <location>
        <begin position="17"/>
        <end position="340"/>
    </location>
</feature>
<dbReference type="FunFam" id="3.90.226.10:FF:000026">
    <property type="entry name" value="3-hydroxyisobutyryl-CoA hydrolase, mitochondrial"/>
    <property type="match status" value="1"/>
</dbReference>
<comment type="catalytic activity">
    <reaction evidence="1">
        <text>3-hydroxy-2-methylpropanoyl-CoA + H2O = 3-hydroxy-2-methylpropanoate + CoA + H(+)</text>
        <dbReference type="Rhea" id="RHEA:20888"/>
        <dbReference type="ChEBI" id="CHEBI:11805"/>
        <dbReference type="ChEBI" id="CHEBI:15377"/>
        <dbReference type="ChEBI" id="CHEBI:15378"/>
        <dbReference type="ChEBI" id="CHEBI:57287"/>
        <dbReference type="ChEBI" id="CHEBI:57340"/>
        <dbReference type="EC" id="3.1.2.4"/>
    </reaction>
</comment>
<dbReference type="GO" id="GO:0003860">
    <property type="term" value="F:3-hydroxyisobutyryl-CoA hydrolase activity"/>
    <property type="evidence" value="ECO:0007669"/>
    <property type="project" value="UniProtKB-EC"/>
</dbReference>
<dbReference type="NCBIfam" id="NF004127">
    <property type="entry name" value="PRK05617.1"/>
    <property type="match status" value="1"/>
</dbReference>
<dbReference type="Gene3D" id="3.90.226.10">
    <property type="entry name" value="2-enoyl-CoA Hydratase, Chain A, domain 1"/>
    <property type="match status" value="1"/>
</dbReference>
<accession>A0A0K6IAG1</accession>
<dbReference type="InterPro" id="IPR032259">
    <property type="entry name" value="HIBYL-CoA-H"/>
</dbReference>
<dbReference type="InterPro" id="IPR029045">
    <property type="entry name" value="ClpP/crotonase-like_dom_sf"/>
</dbReference>
<dbReference type="RefSeq" id="WP_055456977.1">
    <property type="nucleotide sequence ID" value="NZ_CYHE01000018.1"/>
</dbReference>
<reference evidence="6" key="1">
    <citation type="submission" date="2015-08" db="EMBL/GenBank/DDBJ databases">
        <authorList>
            <person name="Varghese N."/>
        </authorList>
    </citation>
    <scope>NUCLEOTIDE SEQUENCE [LARGE SCALE GENOMIC DNA]</scope>
    <source>
        <strain evidence="6">DSM 23407</strain>
    </source>
</reference>
<evidence type="ECO:0000259" key="4">
    <source>
        <dbReference type="Pfam" id="PF16113"/>
    </source>
</evidence>
<evidence type="ECO:0000313" key="6">
    <source>
        <dbReference type="Proteomes" id="UP000183900"/>
    </source>
</evidence>
<name>A0A0K6IAG1_9HYPH</name>
<dbReference type="OrthoDB" id="9790967at2"/>
<dbReference type="EMBL" id="CYHE01000018">
    <property type="protein sequence ID" value="CUB00322.1"/>
    <property type="molecule type" value="Genomic_DNA"/>
</dbReference>
<evidence type="ECO:0000256" key="1">
    <source>
        <dbReference type="ARBA" id="ARBA00001709"/>
    </source>
</evidence>
<evidence type="ECO:0000313" key="5">
    <source>
        <dbReference type="EMBL" id="CUB00322.1"/>
    </source>
</evidence>
<dbReference type="CDD" id="cd06558">
    <property type="entry name" value="crotonase-like"/>
    <property type="match status" value="1"/>
</dbReference>
<keyword evidence="6" id="KW-1185">Reference proteome</keyword>
<dbReference type="AlphaFoldDB" id="A0A0K6IAG1"/>
<proteinExistence type="predicted"/>
<dbReference type="GO" id="GO:0006574">
    <property type="term" value="P:L-valine catabolic process"/>
    <property type="evidence" value="ECO:0007669"/>
    <property type="project" value="TreeGrafter"/>
</dbReference>
<dbReference type="InterPro" id="IPR045004">
    <property type="entry name" value="ECH_dom"/>
</dbReference>
<dbReference type="PANTHER" id="PTHR43176">
    <property type="entry name" value="3-HYDROXYISOBUTYRYL-COA HYDROLASE-RELATED"/>
    <property type="match status" value="1"/>
</dbReference>
<dbReference type="SUPFAM" id="SSF52096">
    <property type="entry name" value="ClpP/crotonase"/>
    <property type="match status" value="1"/>
</dbReference>
<organism evidence="5 6">
    <name type="scientific">Pannonibacter indicus</name>
    <dbReference type="NCBI Taxonomy" id="466044"/>
    <lineage>
        <taxon>Bacteria</taxon>
        <taxon>Pseudomonadati</taxon>
        <taxon>Pseudomonadota</taxon>
        <taxon>Alphaproteobacteria</taxon>
        <taxon>Hyphomicrobiales</taxon>
        <taxon>Stappiaceae</taxon>
        <taxon>Pannonibacter</taxon>
    </lineage>
</organism>
<keyword evidence="3" id="KW-0378">Hydrolase</keyword>
<sequence length="351" mass="37802">MSESADEVLFEVAGQAGLITLNRPKALNALSHGMVKAIAARLDDWETNPAITRIVLRGNGEKAFCAGGDIRQVYDMGVRLGLKGAPEQTSFFADEYILNSRIKHFPKPWVSLIDGIVMGGGVGLSVHGSHRVGTEKTLFAMPETGIGFFPDVGGSYFLPRMPRRTGYYCALTSARLKQADALLTGVLTHALASASIPALTDALCAGEPVEAALARHTVEAGPAPLLEVMDELERVFGLSSVDQIWQALASSDSDFARNCLGMLASKSPTSLALTFEQLNRGAELDFNGCMQMEFRIVSEILKHTDFYEGVRSVLVDRDNAPRWQAASLAEVDRTGLAAYFGRPEGGDLPLP</sequence>
<protein>
    <recommendedName>
        <fullName evidence="2">3-hydroxyisobutyryl-CoA hydrolase</fullName>
        <ecNumber evidence="2">3.1.2.4</ecNumber>
    </recommendedName>
</protein>
<dbReference type="Pfam" id="PF16113">
    <property type="entry name" value="ECH_2"/>
    <property type="match status" value="1"/>
</dbReference>
<gene>
    <name evidence="5" type="ORF">Ga0061067_1189</name>
</gene>
<dbReference type="EC" id="3.1.2.4" evidence="2"/>